<dbReference type="EMBL" id="CAFBND010000138">
    <property type="protein sequence ID" value="CAB4959220.1"/>
    <property type="molecule type" value="Genomic_DNA"/>
</dbReference>
<dbReference type="AlphaFoldDB" id="A0A6J7KTX8"/>
<dbReference type="InterPro" id="IPR002347">
    <property type="entry name" value="SDR_fam"/>
</dbReference>
<dbReference type="PANTHER" id="PTHR43943:SF17">
    <property type="entry name" value="3-PHENYLPROPIONATE-DIHYDRODIOL_CINNAMIC ACID-DIHYDRODIOL DEHYDROGENASE"/>
    <property type="match status" value="1"/>
</dbReference>
<dbReference type="PRINTS" id="PR00081">
    <property type="entry name" value="GDHRDH"/>
</dbReference>
<evidence type="ECO:0000256" key="2">
    <source>
        <dbReference type="ARBA" id="ARBA00023002"/>
    </source>
</evidence>
<dbReference type="PANTHER" id="PTHR43943">
    <property type="entry name" value="DEHYDROGENASE/REDUCTASE (SDR FAMILY) MEMBER 4"/>
    <property type="match status" value="1"/>
</dbReference>
<dbReference type="Gene3D" id="3.40.50.720">
    <property type="entry name" value="NAD(P)-binding Rossmann-like Domain"/>
    <property type="match status" value="1"/>
</dbReference>
<name>A0A6J7KTX8_9ZZZZ</name>
<sequence>MPVRHNEGMDLGLTERVFVVTGGSRGLGLATAATLVSEGAHVILVARDQVGLDSATAKLGGGASAVGIPGDLGDPTTAERVVAAAVARFGRLDGALIGVGGPPAGTVMGTDDDTWRSSFETVFLGSLRVARAAANAMSSHPGDLLGVGGSLVFVLGTSAREVLPGMSPSNGLRPGLGMMVKDLADELGPRGIRVNGLMPGRISTDRVFANDARAGSPEMVRRRNESAIPLGRYGQPEEFGRIASFLLSPTASYVTGSLVPVDGGMLRSF</sequence>
<reference evidence="3" key="1">
    <citation type="submission" date="2020-05" db="EMBL/GenBank/DDBJ databases">
        <authorList>
            <person name="Chiriac C."/>
            <person name="Salcher M."/>
            <person name="Ghai R."/>
            <person name="Kavagutti S V."/>
        </authorList>
    </citation>
    <scope>NUCLEOTIDE SEQUENCE</scope>
</reference>
<comment type="similarity">
    <text evidence="1">Belongs to the short-chain dehydrogenases/reductases (SDR) family.</text>
</comment>
<evidence type="ECO:0000256" key="1">
    <source>
        <dbReference type="ARBA" id="ARBA00006484"/>
    </source>
</evidence>
<dbReference type="GO" id="GO:0016491">
    <property type="term" value="F:oxidoreductase activity"/>
    <property type="evidence" value="ECO:0007669"/>
    <property type="project" value="UniProtKB-KW"/>
</dbReference>
<protein>
    <submittedName>
        <fullName evidence="3">Unannotated protein</fullName>
    </submittedName>
</protein>
<organism evidence="3">
    <name type="scientific">freshwater metagenome</name>
    <dbReference type="NCBI Taxonomy" id="449393"/>
    <lineage>
        <taxon>unclassified sequences</taxon>
        <taxon>metagenomes</taxon>
        <taxon>ecological metagenomes</taxon>
    </lineage>
</organism>
<evidence type="ECO:0000313" key="3">
    <source>
        <dbReference type="EMBL" id="CAB4959220.1"/>
    </source>
</evidence>
<dbReference type="EMBL" id="CAFBPU010000021">
    <property type="protein sequence ID" value="CAB5032456.1"/>
    <property type="molecule type" value="Genomic_DNA"/>
</dbReference>
<keyword evidence="2" id="KW-0560">Oxidoreductase</keyword>
<proteinExistence type="inferred from homology"/>
<evidence type="ECO:0000313" key="4">
    <source>
        <dbReference type="EMBL" id="CAB5032456.1"/>
    </source>
</evidence>
<accession>A0A6J7KTX8</accession>
<gene>
    <name evidence="3" type="ORF">UFOPK3752_02167</name>
    <name evidence="4" type="ORF">UFOPK4150_01144</name>
</gene>
<dbReference type="Pfam" id="PF13561">
    <property type="entry name" value="adh_short_C2"/>
    <property type="match status" value="1"/>
</dbReference>
<dbReference type="SUPFAM" id="SSF51735">
    <property type="entry name" value="NAD(P)-binding Rossmann-fold domains"/>
    <property type="match status" value="1"/>
</dbReference>
<dbReference type="InterPro" id="IPR036291">
    <property type="entry name" value="NAD(P)-bd_dom_sf"/>
</dbReference>